<feature type="domain" description="Bacterial virulence protein VirB8" evidence="6">
    <location>
        <begin position="23"/>
        <end position="225"/>
    </location>
</feature>
<dbReference type="Proteomes" id="UP000005778">
    <property type="component" value="Chromosome"/>
</dbReference>
<evidence type="ECO:0000313" key="7">
    <source>
        <dbReference type="EMBL" id="EIM63132.1"/>
    </source>
</evidence>
<evidence type="ECO:0000256" key="2">
    <source>
        <dbReference type="ARBA" id="ARBA00022692"/>
    </source>
</evidence>
<dbReference type="OrthoDB" id="597581at2"/>
<keyword evidence="3 5" id="KW-1133">Transmembrane helix</keyword>
<keyword evidence="2 5" id="KW-0812">Transmembrane</keyword>
<name>I5B0W9_9BACT</name>
<dbReference type="RefSeq" id="WP_004072110.1">
    <property type="nucleotide sequence ID" value="NZ_CM001488.1"/>
</dbReference>
<accession>I5B0W9</accession>
<dbReference type="EMBL" id="CM001488">
    <property type="protein sequence ID" value="EIM63132.1"/>
    <property type="molecule type" value="Genomic_DNA"/>
</dbReference>
<evidence type="ECO:0000256" key="4">
    <source>
        <dbReference type="ARBA" id="ARBA00023136"/>
    </source>
</evidence>
<evidence type="ECO:0000256" key="1">
    <source>
        <dbReference type="ARBA" id="ARBA00004167"/>
    </source>
</evidence>
<dbReference type="InterPro" id="IPR035658">
    <property type="entry name" value="TrbF"/>
</dbReference>
<dbReference type="InterPro" id="IPR007430">
    <property type="entry name" value="VirB8"/>
</dbReference>
<proteinExistence type="predicted"/>
<dbReference type="eggNOG" id="COG3701">
    <property type="taxonomic scope" value="Bacteria"/>
</dbReference>
<evidence type="ECO:0000256" key="5">
    <source>
        <dbReference type="SAM" id="Phobius"/>
    </source>
</evidence>
<dbReference type="InterPro" id="IPR032710">
    <property type="entry name" value="NTF2-like_dom_sf"/>
</dbReference>
<dbReference type="GO" id="GO:0016020">
    <property type="term" value="C:membrane"/>
    <property type="evidence" value="ECO:0007669"/>
    <property type="project" value="UniProtKB-SubCell"/>
</dbReference>
<protein>
    <submittedName>
        <fullName evidence="7">Type IV secretory pathway, TrbF component</fullName>
    </submittedName>
</protein>
<evidence type="ECO:0000313" key="8">
    <source>
        <dbReference type="Proteomes" id="UP000005778"/>
    </source>
</evidence>
<dbReference type="Pfam" id="PF04335">
    <property type="entry name" value="VirB8"/>
    <property type="match status" value="1"/>
</dbReference>
<reference evidence="7 8" key="1">
    <citation type="submission" date="2011-09" db="EMBL/GenBank/DDBJ databases">
        <authorList>
            <consortium name="US DOE Joint Genome Institute (JGI-PGF)"/>
            <person name="Lucas S."/>
            <person name="Han J."/>
            <person name="Lapidus A."/>
            <person name="Cheng J.-F."/>
            <person name="Goodwin L."/>
            <person name="Pitluck S."/>
            <person name="Peters L."/>
            <person name="Land M.L."/>
            <person name="Hauser L."/>
            <person name="Orellana R."/>
            <person name="Lovley D."/>
            <person name="Woyke T.J."/>
        </authorList>
    </citation>
    <scope>NUCLEOTIDE SEQUENCE [LARGE SCALE GENOMIC DNA]</scope>
    <source>
        <strain evidence="7 8">2ac9</strain>
    </source>
</reference>
<reference evidence="7 8" key="2">
    <citation type="submission" date="2012-02" db="EMBL/GenBank/DDBJ databases">
        <title>Improved High-Quality Draft sequence of Desulfobacter postgatei 2ac9.</title>
        <authorList>
            <consortium name="US DOE Joint Genome Institute"/>
            <person name="Lucas S."/>
            <person name="Han J."/>
            <person name="Lapidus A."/>
            <person name="Cheng J.-F."/>
            <person name="Goodwin L."/>
            <person name="Pitluck S."/>
            <person name="Peters L."/>
            <person name="Ovchinnikova G."/>
            <person name="Held B."/>
            <person name="Detter J.C."/>
            <person name="Han C."/>
            <person name="Tapia R."/>
            <person name="Land M."/>
            <person name="Hauser L."/>
            <person name="Kyrpides N."/>
            <person name="Ivanova N."/>
            <person name="Pagani I."/>
            <person name="Orellana R."/>
            <person name="Lovley D."/>
            <person name="Woyke T."/>
        </authorList>
    </citation>
    <scope>NUCLEOTIDE SEQUENCE [LARGE SCALE GENOMIC DNA]</scope>
    <source>
        <strain evidence="7 8">2ac9</strain>
    </source>
</reference>
<sequence>MINATEHQEQVLQPAEENHYLAGRKAWSEMYGSFIRERNLWRMSTLLVSIVAVLLCTANIIQLRQQKVIPYMVEVDRAGRISGGQMARKLETSQEMIQYSLGQFITAWRTVTADIALQEKYIKQSSFMSIGAAKRILAKWYADNNPYISSEEKLVEVRIMALPLYVSGETWLVEWREIERTHKGVELSRTTFQANLIIKRKLPETQQEIINNASGIYVSEISHSKKIQ</sequence>
<keyword evidence="4 5" id="KW-0472">Membrane</keyword>
<dbReference type="HOGENOM" id="CLU_076026_1_0_7"/>
<dbReference type="AlphaFoldDB" id="I5B0W9"/>
<keyword evidence="8" id="KW-1185">Reference proteome</keyword>
<evidence type="ECO:0000259" key="6">
    <source>
        <dbReference type="Pfam" id="PF04335"/>
    </source>
</evidence>
<comment type="subcellular location">
    <subcellularLocation>
        <location evidence="1">Membrane</location>
        <topology evidence="1">Single-pass membrane protein</topology>
    </subcellularLocation>
</comment>
<gene>
    <name evidence="7" type="ORF">DespoDRAFT_01166</name>
</gene>
<dbReference type="SUPFAM" id="SSF54427">
    <property type="entry name" value="NTF2-like"/>
    <property type="match status" value="1"/>
</dbReference>
<evidence type="ECO:0000256" key="3">
    <source>
        <dbReference type="ARBA" id="ARBA00022989"/>
    </source>
</evidence>
<organism evidence="7 8">
    <name type="scientific">Desulfobacter postgatei 2ac9</name>
    <dbReference type="NCBI Taxonomy" id="879212"/>
    <lineage>
        <taxon>Bacteria</taxon>
        <taxon>Pseudomonadati</taxon>
        <taxon>Thermodesulfobacteriota</taxon>
        <taxon>Desulfobacteria</taxon>
        <taxon>Desulfobacterales</taxon>
        <taxon>Desulfobacteraceae</taxon>
        <taxon>Desulfobacter</taxon>
    </lineage>
</organism>
<dbReference type="STRING" id="879212.DespoDRAFT_01166"/>
<dbReference type="CDD" id="cd16425">
    <property type="entry name" value="TrbF"/>
    <property type="match status" value="1"/>
</dbReference>
<feature type="transmembrane region" description="Helical" evidence="5">
    <location>
        <begin position="40"/>
        <end position="61"/>
    </location>
</feature>